<dbReference type="SUPFAM" id="SSF47413">
    <property type="entry name" value="lambda repressor-like DNA-binding domains"/>
    <property type="match status" value="1"/>
</dbReference>
<gene>
    <name evidence="2" type="ORF">HC175_23240</name>
</gene>
<organism evidence="2 3">
    <name type="scientific">Salinimicrobium oceani</name>
    <dbReference type="NCBI Taxonomy" id="2722702"/>
    <lineage>
        <taxon>Bacteria</taxon>
        <taxon>Pseudomonadati</taxon>
        <taxon>Bacteroidota</taxon>
        <taxon>Flavobacteriia</taxon>
        <taxon>Flavobacteriales</taxon>
        <taxon>Flavobacteriaceae</taxon>
        <taxon>Salinimicrobium</taxon>
    </lineage>
</organism>
<accession>A0ABX1D609</accession>
<keyword evidence="3" id="KW-1185">Reference proteome</keyword>
<evidence type="ECO:0000313" key="3">
    <source>
        <dbReference type="Proteomes" id="UP000703674"/>
    </source>
</evidence>
<dbReference type="CDD" id="cd00093">
    <property type="entry name" value="HTH_XRE"/>
    <property type="match status" value="1"/>
</dbReference>
<dbReference type="RefSeq" id="WP_168140107.1">
    <property type="nucleotide sequence ID" value="NZ_JAAVJR010001600.1"/>
</dbReference>
<dbReference type="Proteomes" id="UP000703674">
    <property type="component" value="Unassembled WGS sequence"/>
</dbReference>
<name>A0ABX1D609_9FLAO</name>
<protein>
    <submittedName>
        <fullName evidence="2">Helix-turn-helix transcriptional regulator</fullName>
    </submittedName>
</protein>
<dbReference type="InterPro" id="IPR010982">
    <property type="entry name" value="Lambda_DNA-bd_dom_sf"/>
</dbReference>
<feature type="domain" description="HTH cro/C1-type" evidence="1">
    <location>
        <begin position="12"/>
        <end position="65"/>
    </location>
</feature>
<dbReference type="EMBL" id="JAAVJR010001600">
    <property type="protein sequence ID" value="NJW55834.1"/>
    <property type="molecule type" value="Genomic_DNA"/>
</dbReference>
<dbReference type="InterPro" id="IPR001387">
    <property type="entry name" value="Cro/C1-type_HTH"/>
</dbReference>
<evidence type="ECO:0000259" key="1">
    <source>
        <dbReference type="PROSITE" id="PS50943"/>
    </source>
</evidence>
<proteinExistence type="predicted"/>
<feature type="non-terminal residue" evidence="2">
    <location>
        <position position="84"/>
    </location>
</feature>
<sequence length="84" mass="9500">MGTDITPEIKRFKEVRDENNFTQAEFAEVLGIKNSTADIERGRTKLSGKIVAELLRQFGINPVWLFGESNQKYLQVTKGDVSPK</sequence>
<dbReference type="Pfam" id="PF12844">
    <property type="entry name" value="HTH_19"/>
    <property type="match status" value="1"/>
</dbReference>
<reference evidence="2 3" key="1">
    <citation type="submission" date="2020-03" db="EMBL/GenBank/DDBJ databases">
        <title>Salinimicrobium sp. nov, isolated from SCS.</title>
        <authorList>
            <person name="Cao W.R."/>
        </authorList>
    </citation>
    <scope>NUCLEOTIDE SEQUENCE [LARGE SCALE GENOMIC DNA]</scope>
    <source>
        <strain evidence="3">J15B91</strain>
    </source>
</reference>
<dbReference type="PROSITE" id="PS50943">
    <property type="entry name" value="HTH_CROC1"/>
    <property type="match status" value="1"/>
</dbReference>
<dbReference type="Gene3D" id="1.10.260.40">
    <property type="entry name" value="lambda repressor-like DNA-binding domains"/>
    <property type="match status" value="1"/>
</dbReference>
<comment type="caution">
    <text evidence="2">The sequence shown here is derived from an EMBL/GenBank/DDBJ whole genome shotgun (WGS) entry which is preliminary data.</text>
</comment>
<evidence type="ECO:0000313" key="2">
    <source>
        <dbReference type="EMBL" id="NJW55834.1"/>
    </source>
</evidence>
<dbReference type="SMART" id="SM00530">
    <property type="entry name" value="HTH_XRE"/>
    <property type="match status" value="1"/>
</dbReference>